<gene>
    <name evidence="7" type="ORF">U6A24_09220</name>
</gene>
<evidence type="ECO:0000313" key="7">
    <source>
        <dbReference type="EMBL" id="MEB3345639.1"/>
    </source>
</evidence>
<dbReference type="InterPro" id="IPR036852">
    <property type="entry name" value="Peptidase_S8/S53_dom_sf"/>
</dbReference>
<dbReference type="PANTHER" id="PTHR43806">
    <property type="entry name" value="PEPTIDASE S8"/>
    <property type="match status" value="1"/>
</dbReference>
<dbReference type="Pfam" id="PF00082">
    <property type="entry name" value="Peptidase_S8"/>
    <property type="match status" value="1"/>
</dbReference>
<keyword evidence="8" id="KW-1185">Reference proteome</keyword>
<dbReference type="PROSITE" id="PS51892">
    <property type="entry name" value="SUBTILASE"/>
    <property type="match status" value="1"/>
</dbReference>
<dbReference type="SUPFAM" id="SSF52743">
    <property type="entry name" value="Subtilisin-like"/>
    <property type="match status" value="1"/>
</dbReference>
<dbReference type="RefSeq" id="WP_324179671.1">
    <property type="nucleotide sequence ID" value="NZ_BAABAW010000007.1"/>
</dbReference>
<proteinExistence type="inferred from homology"/>
<feature type="active site" description="Charge relay system" evidence="5">
    <location>
        <position position="50"/>
    </location>
</feature>
<feature type="active site" description="Charge relay system" evidence="5">
    <location>
        <position position="8"/>
    </location>
</feature>
<evidence type="ECO:0000256" key="5">
    <source>
        <dbReference type="PROSITE-ProRule" id="PRU01240"/>
    </source>
</evidence>
<evidence type="ECO:0000313" key="8">
    <source>
        <dbReference type="Proteomes" id="UP001327027"/>
    </source>
</evidence>
<feature type="active site" description="Charge relay system" evidence="5">
    <location>
        <position position="188"/>
    </location>
</feature>
<dbReference type="Gene3D" id="3.40.50.200">
    <property type="entry name" value="Peptidase S8/S53 domain"/>
    <property type="match status" value="1"/>
</dbReference>
<keyword evidence="2 5" id="KW-0645">Protease</keyword>
<protein>
    <submittedName>
        <fullName evidence="7">S8 family serine peptidase</fullName>
    </submittedName>
</protein>
<accession>A0ABU5ZUD6</accession>
<evidence type="ECO:0000256" key="4">
    <source>
        <dbReference type="ARBA" id="ARBA00022825"/>
    </source>
</evidence>
<dbReference type="PANTHER" id="PTHR43806:SF11">
    <property type="entry name" value="CEREVISIN-RELATED"/>
    <property type="match status" value="1"/>
</dbReference>
<dbReference type="InterPro" id="IPR050131">
    <property type="entry name" value="Peptidase_S8_subtilisin-like"/>
</dbReference>
<keyword evidence="4 5" id="KW-0720">Serine protease</keyword>
<evidence type="ECO:0000256" key="3">
    <source>
        <dbReference type="ARBA" id="ARBA00022801"/>
    </source>
</evidence>
<dbReference type="Proteomes" id="UP001327027">
    <property type="component" value="Unassembled WGS sequence"/>
</dbReference>
<sequence>MLKVGIIDSGIDFSIFNAKDKVARSIRMFKAQDNVVVHSVEEDVNDYLGHGTVCADIIASYDKNIEIYNAKIFDEHPKSDEDVLVEAIRWCLKNDVDLINVSLGIESQYMGDKLQQACSEAYDKGVILVAASSNHNKVSFPAYYPKVIGVGDLGFENANRFVFVPNSPIQILINGDYKFLGENYVGSSFSAPKVSGMIAQFLNANKTLGFTDVIDMLRSKSHAFHGIGALIENEEYTYEESYFPETTIIKKTAAKYFDCQSNTKKTQNIIVLPLNEKSFEFMIDINLEELNSFKIQKEEASFEMYNAPSSFLNDDKHKTFDTLAIGRMTNYLTFNPDNYMSANIQELIKKNKTFLVYDLATKKKLEYLKSKFNSDSNIKYLKLDKELLKEFTLFKHLPSIKIPVIAFVGFGASKIISKQIEFCQILRKLNYNTQYVSSVAQGNLVGAAFSFPLFDFSTNTLNSNERREFISNALRGIQYYHDPDIIVSGLPDKMSDNSKKNISSEAFNFLESLKPDALIAVINEDNSYQEVYEYLNVYKSASGCPVMLFIVEGKSKNIEHLELCKKLEEIAPVIFCNSKYETEIMDKVFQFFA</sequence>
<name>A0ABU5ZUD6_9FLAO</name>
<organism evidence="7 8">
    <name type="scientific">Aquimarina gracilis</name>
    <dbReference type="NCBI Taxonomy" id="874422"/>
    <lineage>
        <taxon>Bacteria</taxon>
        <taxon>Pseudomonadati</taxon>
        <taxon>Bacteroidota</taxon>
        <taxon>Flavobacteriia</taxon>
        <taxon>Flavobacteriales</taxon>
        <taxon>Flavobacteriaceae</taxon>
        <taxon>Aquimarina</taxon>
    </lineage>
</organism>
<evidence type="ECO:0000259" key="6">
    <source>
        <dbReference type="Pfam" id="PF00082"/>
    </source>
</evidence>
<comment type="caution">
    <text evidence="7">The sequence shown here is derived from an EMBL/GenBank/DDBJ whole genome shotgun (WGS) entry which is preliminary data.</text>
</comment>
<feature type="domain" description="Peptidase S8/S53" evidence="6">
    <location>
        <begin position="3"/>
        <end position="210"/>
    </location>
</feature>
<evidence type="ECO:0000256" key="2">
    <source>
        <dbReference type="ARBA" id="ARBA00022670"/>
    </source>
</evidence>
<dbReference type="EMBL" id="JAYKLX010000004">
    <property type="protein sequence ID" value="MEB3345639.1"/>
    <property type="molecule type" value="Genomic_DNA"/>
</dbReference>
<keyword evidence="3 5" id="KW-0378">Hydrolase</keyword>
<comment type="similarity">
    <text evidence="1 5">Belongs to the peptidase S8 family.</text>
</comment>
<dbReference type="InterPro" id="IPR000209">
    <property type="entry name" value="Peptidase_S8/S53_dom"/>
</dbReference>
<reference evidence="7 8" key="1">
    <citation type="journal article" date="2013" name="Int. J. Syst. Evol. Microbiol.">
        <title>Aquimarina gracilis sp. nov., isolated from the gut microflora of a mussel, Mytilus coruscus, and emended description of Aquimarina spongiae.</title>
        <authorList>
            <person name="Park S.C."/>
            <person name="Choe H.N."/>
            <person name="Baik K.S."/>
            <person name="Seong C.N."/>
        </authorList>
    </citation>
    <scope>NUCLEOTIDE SEQUENCE [LARGE SCALE GENOMIC DNA]</scope>
    <source>
        <strain evidence="7 8">PSC32</strain>
    </source>
</reference>
<evidence type="ECO:0000256" key="1">
    <source>
        <dbReference type="ARBA" id="ARBA00011073"/>
    </source>
</evidence>